<keyword evidence="2" id="KW-0285">Flavoprotein</keyword>
<comment type="caution">
    <text evidence="6">The sequence shown here is derived from an EMBL/GenBank/DDBJ whole genome shotgun (WGS) entry which is preliminary data.</text>
</comment>
<gene>
    <name evidence="6" type="ORF">GCM10022242_19070</name>
</gene>
<dbReference type="PANTHER" id="PTHR43735">
    <property type="entry name" value="APOPTOSIS-INDUCING FACTOR 1"/>
    <property type="match status" value="1"/>
</dbReference>
<dbReference type="InterPro" id="IPR036188">
    <property type="entry name" value="FAD/NAD-bd_sf"/>
</dbReference>
<evidence type="ECO:0000256" key="4">
    <source>
        <dbReference type="ARBA" id="ARBA00023002"/>
    </source>
</evidence>
<name>A0ABP7IFL8_9ACTN</name>
<evidence type="ECO:0000313" key="7">
    <source>
        <dbReference type="Proteomes" id="UP001501821"/>
    </source>
</evidence>
<dbReference type="Gene3D" id="3.50.50.100">
    <property type="match status" value="1"/>
</dbReference>
<keyword evidence="4" id="KW-0560">Oxidoreductase</keyword>
<sequence length="380" mass="41730">MTGPRVVVAGLGDTGTLTAIHLARHLDVVGISAKPGLVSGQELGMRLTRPEEWAEEYWTAFDRYRRLDPARTVHGTLTGLDPDRREVEVERADGSTTREPYDVLVISTGVANGFWRRPHLQGDEDVATDLEDAHRRLEKADSVVVVGGGAAAASSALNIALRWPEKTVDLCYPGDRPLPRHHPRVWGHVRRRLVAAGVHLRAGHRAELPAGFGADEITTGTVTWTTGQEPIAADAVVWAIGKVRPNTGWLPADLLDEHGFVRVLPTLQLPGHPEVFAIGDVAATDPLRSSARNRADRMLAHNIRAYLAGRTLRSFDPPRRRWGSVVGPQRDGLQVFAPSGHPFRFPAWSVRRVLFPWIVRRGIYGGVRPAPAARVRGRDA</sequence>
<reference evidence="7" key="1">
    <citation type="journal article" date="2019" name="Int. J. Syst. Evol. Microbiol.">
        <title>The Global Catalogue of Microorganisms (GCM) 10K type strain sequencing project: providing services to taxonomists for standard genome sequencing and annotation.</title>
        <authorList>
            <consortium name="The Broad Institute Genomics Platform"/>
            <consortium name="The Broad Institute Genome Sequencing Center for Infectious Disease"/>
            <person name="Wu L."/>
            <person name="Ma J."/>
        </authorList>
    </citation>
    <scope>NUCLEOTIDE SEQUENCE [LARGE SCALE GENOMIC DNA]</scope>
    <source>
        <strain evidence="7">JCM 16953</strain>
    </source>
</reference>
<dbReference type="Proteomes" id="UP001501821">
    <property type="component" value="Unassembled WGS sequence"/>
</dbReference>
<evidence type="ECO:0000259" key="5">
    <source>
        <dbReference type="Pfam" id="PF07992"/>
    </source>
</evidence>
<dbReference type="InterPro" id="IPR023753">
    <property type="entry name" value="FAD/NAD-binding_dom"/>
</dbReference>
<evidence type="ECO:0000256" key="3">
    <source>
        <dbReference type="ARBA" id="ARBA00022827"/>
    </source>
</evidence>
<accession>A0ABP7IFL8</accession>
<evidence type="ECO:0000256" key="2">
    <source>
        <dbReference type="ARBA" id="ARBA00022630"/>
    </source>
</evidence>
<dbReference type="PANTHER" id="PTHR43735:SF3">
    <property type="entry name" value="FERROPTOSIS SUPPRESSOR PROTEIN 1"/>
    <property type="match status" value="1"/>
</dbReference>
<feature type="domain" description="FAD/NAD(P)-binding" evidence="5">
    <location>
        <begin position="5"/>
        <end position="287"/>
    </location>
</feature>
<comment type="similarity">
    <text evidence="1">Belongs to the FAD-dependent oxidoreductase family.</text>
</comment>
<proteinExistence type="inferred from homology"/>
<dbReference type="PRINTS" id="PR00368">
    <property type="entry name" value="FADPNR"/>
</dbReference>
<protein>
    <submittedName>
        <fullName evidence="6">FAD-dependent oxidoreductase</fullName>
    </submittedName>
</protein>
<dbReference type="Pfam" id="PF07992">
    <property type="entry name" value="Pyr_redox_2"/>
    <property type="match status" value="1"/>
</dbReference>
<evidence type="ECO:0000256" key="1">
    <source>
        <dbReference type="ARBA" id="ARBA00006442"/>
    </source>
</evidence>
<keyword evidence="3" id="KW-0274">FAD</keyword>
<keyword evidence="7" id="KW-1185">Reference proteome</keyword>
<dbReference type="RefSeq" id="WP_344774706.1">
    <property type="nucleotide sequence ID" value="NZ_BAABAH010000005.1"/>
</dbReference>
<dbReference type="PRINTS" id="PR00469">
    <property type="entry name" value="PNDRDTASEII"/>
</dbReference>
<dbReference type="EMBL" id="BAABAH010000005">
    <property type="protein sequence ID" value="GAA3817311.1"/>
    <property type="molecule type" value="Genomic_DNA"/>
</dbReference>
<organism evidence="6 7">
    <name type="scientific">Nocardioides panacisoli</name>
    <dbReference type="NCBI Taxonomy" id="627624"/>
    <lineage>
        <taxon>Bacteria</taxon>
        <taxon>Bacillati</taxon>
        <taxon>Actinomycetota</taxon>
        <taxon>Actinomycetes</taxon>
        <taxon>Propionibacteriales</taxon>
        <taxon>Nocardioidaceae</taxon>
        <taxon>Nocardioides</taxon>
    </lineage>
</organism>
<dbReference type="SUPFAM" id="SSF51905">
    <property type="entry name" value="FAD/NAD(P)-binding domain"/>
    <property type="match status" value="1"/>
</dbReference>
<evidence type="ECO:0000313" key="6">
    <source>
        <dbReference type="EMBL" id="GAA3817311.1"/>
    </source>
</evidence>